<dbReference type="EMBL" id="LK031977">
    <property type="protein sequence ID" value="CDY07316.1"/>
    <property type="molecule type" value="Genomic_DNA"/>
</dbReference>
<reference evidence="1 2" key="1">
    <citation type="journal article" date="2014" name="Science">
        <title>Plant genetics. Early allopolyploid evolution in the post-Neolithic Brassica napus oilseed genome.</title>
        <authorList>
            <person name="Chalhoub B."/>
            <person name="Denoeud F."/>
            <person name="Liu S."/>
            <person name="Parkin I.A."/>
            <person name="Tang H."/>
            <person name="Wang X."/>
            <person name="Chiquet J."/>
            <person name="Belcram H."/>
            <person name="Tong C."/>
            <person name="Samans B."/>
            <person name="Correa M."/>
            <person name="Da Silva C."/>
            <person name="Just J."/>
            <person name="Falentin C."/>
            <person name="Koh C.S."/>
            <person name="Le Clainche I."/>
            <person name="Bernard M."/>
            <person name="Bento P."/>
            <person name="Noel B."/>
            <person name="Labadie K."/>
            <person name="Alberti A."/>
            <person name="Charles M."/>
            <person name="Arnaud D."/>
            <person name="Guo H."/>
            <person name="Daviaud C."/>
            <person name="Alamery S."/>
            <person name="Jabbari K."/>
            <person name="Zhao M."/>
            <person name="Edger P.P."/>
            <person name="Chelaifa H."/>
            <person name="Tack D."/>
            <person name="Lassalle G."/>
            <person name="Mestiri I."/>
            <person name="Schnel N."/>
            <person name="Le Paslier M.C."/>
            <person name="Fan G."/>
            <person name="Renault V."/>
            <person name="Bayer P.E."/>
            <person name="Golicz A.A."/>
            <person name="Manoli S."/>
            <person name="Lee T.H."/>
            <person name="Thi V.H."/>
            <person name="Chalabi S."/>
            <person name="Hu Q."/>
            <person name="Fan C."/>
            <person name="Tollenaere R."/>
            <person name="Lu Y."/>
            <person name="Battail C."/>
            <person name="Shen J."/>
            <person name="Sidebottom C.H."/>
            <person name="Wang X."/>
            <person name="Canaguier A."/>
            <person name="Chauveau A."/>
            <person name="Berard A."/>
            <person name="Deniot G."/>
            <person name="Guan M."/>
            <person name="Liu Z."/>
            <person name="Sun F."/>
            <person name="Lim Y.P."/>
            <person name="Lyons E."/>
            <person name="Town C.D."/>
            <person name="Bancroft I."/>
            <person name="Wang X."/>
            <person name="Meng J."/>
            <person name="Ma J."/>
            <person name="Pires J.C."/>
            <person name="King G.J."/>
            <person name="Brunel D."/>
            <person name="Delourme R."/>
            <person name="Renard M."/>
            <person name="Aury J.M."/>
            <person name="Adams K.L."/>
            <person name="Batley J."/>
            <person name="Snowdon R.J."/>
            <person name="Tost J."/>
            <person name="Edwards D."/>
            <person name="Zhou Y."/>
            <person name="Hua W."/>
            <person name="Sharpe A.G."/>
            <person name="Paterson A.H."/>
            <person name="Guan C."/>
            <person name="Wincker P."/>
        </authorList>
    </citation>
    <scope>NUCLEOTIDE SEQUENCE [LARGE SCALE GENOMIC DNA]</scope>
    <source>
        <strain evidence="2">cv. Darmor-bzh</strain>
    </source>
</reference>
<gene>
    <name evidence="1" type="primary">BnaC05g26780D</name>
    <name evidence="1" type="ORF">GSBRNA2T00124218001</name>
</gene>
<protein>
    <submittedName>
        <fullName evidence="1">BnaC05g26780D protein</fullName>
    </submittedName>
</protein>
<evidence type="ECO:0000313" key="1">
    <source>
        <dbReference type="EMBL" id="CDY07316.1"/>
    </source>
</evidence>
<evidence type="ECO:0000313" key="2">
    <source>
        <dbReference type="Proteomes" id="UP000028999"/>
    </source>
</evidence>
<proteinExistence type="predicted"/>
<accession>A0A078F1P0</accession>
<name>A0A078F1P0_BRANA</name>
<dbReference type="Proteomes" id="UP000028999">
    <property type="component" value="Unassembled WGS sequence"/>
</dbReference>
<organism evidence="1 2">
    <name type="scientific">Brassica napus</name>
    <name type="common">Rape</name>
    <dbReference type="NCBI Taxonomy" id="3708"/>
    <lineage>
        <taxon>Eukaryota</taxon>
        <taxon>Viridiplantae</taxon>
        <taxon>Streptophyta</taxon>
        <taxon>Embryophyta</taxon>
        <taxon>Tracheophyta</taxon>
        <taxon>Spermatophyta</taxon>
        <taxon>Magnoliopsida</taxon>
        <taxon>eudicotyledons</taxon>
        <taxon>Gunneridae</taxon>
        <taxon>Pentapetalae</taxon>
        <taxon>rosids</taxon>
        <taxon>malvids</taxon>
        <taxon>Brassicales</taxon>
        <taxon>Brassicaceae</taxon>
        <taxon>Brassiceae</taxon>
        <taxon>Brassica</taxon>
    </lineage>
</organism>
<dbReference type="AlphaFoldDB" id="A0A078F1P0"/>
<keyword evidence="2" id="KW-1185">Reference proteome</keyword>
<sequence length="20" mass="2238">MLSVCRSVVVRCKLLVVVSF</sequence>
<dbReference type="PaxDb" id="3708-A0A078F1P0"/>